<dbReference type="Proteomes" id="UP001202244">
    <property type="component" value="Chromosome"/>
</dbReference>
<protein>
    <recommendedName>
        <fullName evidence="1">DUF6571 domain-containing protein</fullName>
    </recommendedName>
</protein>
<reference evidence="2 3" key="1">
    <citation type="journal article" date="2023" name="Microbiol. Spectr.">
        <title>Synergy between Genome Mining, Metabolomics, and Bioinformatics Uncovers Antibacterial Chlorinated Carbazole Alkaloids and Their Biosynthetic Gene Cluster from Streptomyces tubbatahanensis sp. nov., a Novel Actinomycete Isolated from Sulu Sea, Philippines.</title>
        <authorList>
            <person name="Tenebro C.P."/>
            <person name="Trono D.J.V.L."/>
            <person name="Balida L.A.P."/>
            <person name="Bayog L.K.A."/>
            <person name="Bruna J.R."/>
            <person name="Sabido E.M."/>
            <person name="Caspe D.P.C."/>
            <person name="de Los Santos E.L.C."/>
            <person name="Saludes J.P."/>
            <person name="Dalisay D.S."/>
        </authorList>
    </citation>
    <scope>NUCLEOTIDE SEQUENCE [LARGE SCALE GENOMIC DNA]</scope>
    <source>
        <strain evidence="2 3">DSD3025</strain>
    </source>
</reference>
<proteinExistence type="predicted"/>
<gene>
    <name evidence="2" type="ORF">MMF93_17220</name>
</gene>
<evidence type="ECO:0000259" key="1">
    <source>
        <dbReference type="Pfam" id="PF20211"/>
    </source>
</evidence>
<feature type="domain" description="DUF6571" evidence="1">
    <location>
        <begin position="193"/>
        <end position="646"/>
    </location>
</feature>
<dbReference type="InterPro" id="IPR038332">
    <property type="entry name" value="PPE_sf"/>
</dbReference>
<sequence length="781" mass="85877">MTTPYLAYTAIRDVNLEPLREAVKKWQKLPGKMDEVSTTFGRTVSSPLEQSGWYGETADAAFKKFRNIRNQMAEASGQARKIGTVMSEALTKFEDARDEIRRIDKAVRTKPEQGENYLRVNEKEGVVYLDPPDDMKTSPGLQKAYHETIADYNHRILAAIRSASDADHDLSTALRIDPQGKGFNDDIAGHLRDVDAETKKDLDAALDLAKDKGTDMSERELTRLNGLLAKNAQNPDFAEKFALKMGPQETLDFWLGMAEPETRRNGAAGSVRVERSKAENARRAGLQDNLGVILGLASQSDSDGMRAWKKDMLELSTERIHAEEAKGRIGGNPGPYNAQVLSNLMRTGKWDTDFLHDYGDKIIKLDKEDALRNHRNDPPSKWISGGLSDAAFLNFGPENDAGEDPLTGFMEALGHNPEASTEFFKNEGNFDYLTSQREWPRDGEVAETGDLKGVKGGVQALSHALASATTGHDYEQPLPDRLPAHTGDQAELMSRIIKGTADIKDDFALQPGMHEYLGRAAAEYTPDLFRAIKDGSGDDTLFPMRGHQAEMTHADATRFLVQLGQNPEANAALYGGQKLYTQHVLEHHLAGDLPAAEKYQAGRENTVEEILRTSGEVAGTMAIGRQEATIGDAVREMKEFDGAILSKRLWANGGFGTVVAGASAMSRFAPNPVAAVTVSSMIIGAEGAWANDFDREYLSFDETIEKADAAGRLYDEMSRRDVQQNEKILEAIAKEHDVDVSLSWAELYSDDGFAQGYSRVNTTAPFLTSHEQVSTLAPRGS</sequence>
<dbReference type="Gene3D" id="1.20.1260.20">
    <property type="entry name" value="PPE superfamily"/>
    <property type="match status" value="1"/>
</dbReference>
<dbReference type="RefSeq" id="WP_242752610.1">
    <property type="nucleotide sequence ID" value="NZ_CP093846.1"/>
</dbReference>
<dbReference type="InterPro" id="IPR046701">
    <property type="entry name" value="DUF6571"/>
</dbReference>
<dbReference type="Pfam" id="PF20211">
    <property type="entry name" value="DUF6571"/>
    <property type="match status" value="1"/>
</dbReference>
<evidence type="ECO:0000313" key="3">
    <source>
        <dbReference type="Proteomes" id="UP001202244"/>
    </source>
</evidence>
<organism evidence="2 3">
    <name type="scientific">Streptomyces tubbatahanensis</name>
    <dbReference type="NCBI Taxonomy" id="2923272"/>
    <lineage>
        <taxon>Bacteria</taxon>
        <taxon>Bacillati</taxon>
        <taxon>Actinomycetota</taxon>
        <taxon>Actinomycetes</taxon>
        <taxon>Kitasatosporales</taxon>
        <taxon>Streptomycetaceae</taxon>
        <taxon>Streptomyces</taxon>
    </lineage>
</organism>
<keyword evidence="3" id="KW-1185">Reference proteome</keyword>
<dbReference type="EMBL" id="CP093846">
    <property type="protein sequence ID" value="UNS98018.1"/>
    <property type="molecule type" value="Genomic_DNA"/>
</dbReference>
<accession>A0ABY3XUV6</accession>
<evidence type="ECO:0000313" key="2">
    <source>
        <dbReference type="EMBL" id="UNS98018.1"/>
    </source>
</evidence>
<name>A0ABY3XUV6_9ACTN</name>